<keyword evidence="7" id="KW-0677">Repeat</keyword>
<dbReference type="Proteomes" id="UP000265100">
    <property type="component" value="Chromosome 13"/>
</dbReference>
<evidence type="ECO:0000313" key="20">
    <source>
        <dbReference type="Proteomes" id="UP000265100"/>
    </source>
</evidence>
<dbReference type="Pfam" id="PF12796">
    <property type="entry name" value="Ank_2"/>
    <property type="match status" value="2"/>
</dbReference>
<evidence type="ECO:0000256" key="3">
    <source>
        <dbReference type="ARBA" id="ARBA00022475"/>
    </source>
</evidence>
<evidence type="ECO:0000256" key="17">
    <source>
        <dbReference type="SAM" id="Phobius"/>
    </source>
</evidence>
<keyword evidence="13" id="KW-0407">Ion channel</keyword>
<keyword evidence="8" id="KW-0106">Calcium</keyword>
<reference evidence="19" key="2">
    <citation type="submission" date="2025-08" db="UniProtKB">
        <authorList>
            <consortium name="Ensembl"/>
        </authorList>
    </citation>
    <scope>IDENTIFICATION</scope>
</reference>
<evidence type="ECO:0000256" key="2">
    <source>
        <dbReference type="ARBA" id="ARBA00022448"/>
    </source>
</evidence>
<keyword evidence="9 17" id="KW-1133">Transmembrane helix</keyword>
<evidence type="ECO:0000256" key="7">
    <source>
        <dbReference type="ARBA" id="ARBA00022737"/>
    </source>
</evidence>
<evidence type="ECO:0000259" key="18">
    <source>
        <dbReference type="Pfam" id="PF00520"/>
    </source>
</evidence>
<dbReference type="InterPro" id="IPR002110">
    <property type="entry name" value="Ankyrin_rpt"/>
</dbReference>
<dbReference type="AlphaFoldDB" id="A0A3P8P3M4"/>
<feature type="compositionally biased region" description="Basic and acidic residues" evidence="16">
    <location>
        <begin position="758"/>
        <end position="772"/>
    </location>
</feature>
<dbReference type="GO" id="GO:0005886">
    <property type="term" value="C:plasma membrane"/>
    <property type="evidence" value="ECO:0007669"/>
    <property type="project" value="UniProtKB-SubCell"/>
</dbReference>
<feature type="repeat" description="ANK" evidence="15">
    <location>
        <begin position="235"/>
        <end position="267"/>
    </location>
</feature>
<dbReference type="Gene3D" id="1.10.287.70">
    <property type="match status" value="1"/>
</dbReference>
<dbReference type="PROSITE" id="PS50088">
    <property type="entry name" value="ANK_REPEAT"/>
    <property type="match status" value="4"/>
</dbReference>
<reference evidence="19" key="1">
    <citation type="submission" date="2018-05" db="EMBL/GenBank/DDBJ databases">
        <authorList>
            <person name="Datahose"/>
        </authorList>
    </citation>
    <scope>NUCLEOTIDE SEQUENCE</scope>
</reference>
<dbReference type="GO" id="GO:0005262">
    <property type="term" value="F:calcium channel activity"/>
    <property type="evidence" value="ECO:0007669"/>
    <property type="project" value="UniProtKB-KW"/>
</dbReference>
<dbReference type="SMART" id="SM00248">
    <property type="entry name" value="ANK"/>
    <property type="match status" value="5"/>
</dbReference>
<dbReference type="OrthoDB" id="194358at2759"/>
<feature type="domain" description="Ion transport" evidence="18">
    <location>
        <begin position="372"/>
        <end position="649"/>
    </location>
</feature>
<feature type="region of interest" description="Disordered" evidence="16">
    <location>
        <begin position="730"/>
        <end position="772"/>
    </location>
</feature>
<dbReference type="InterPro" id="IPR005821">
    <property type="entry name" value="Ion_trans_dom"/>
</dbReference>
<feature type="compositionally biased region" description="Low complexity" evidence="16">
    <location>
        <begin position="735"/>
        <end position="753"/>
    </location>
</feature>
<evidence type="ECO:0000256" key="6">
    <source>
        <dbReference type="ARBA" id="ARBA00022692"/>
    </source>
</evidence>
<proteinExistence type="predicted"/>
<accession>A0A3P8P3M4</accession>
<feature type="repeat" description="ANK" evidence="15">
    <location>
        <begin position="168"/>
        <end position="200"/>
    </location>
</feature>
<evidence type="ECO:0000256" key="5">
    <source>
        <dbReference type="ARBA" id="ARBA00022673"/>
    </source>
</evidence>
<evidence type="ECO:0000313" key="19">
    <source>
        <dbReference type="Ensembl" id="ENSACLP00000011584.1"/>
    </source>
</evidence>
<dbReference type="GeneID" id="113035475"/>
<keyword evidence="12 17" id="KW-0472">Membrane</keyword>
<evidence type="ECO:0000256" key="10">
    <source>
        <dbReference type="ARBA" id="ARBA00023043"/>
    </source>
</evidence>
<dbReference type="OMA" id="NCAPLGE"/>
<dbReference type="Pfam" id="PF00520">
    <property type="entry name" value="Ion_trans"/>
    <property type="match status" value="1"/>
</dbReference>
<evidence type="ECO:0000256" key="8">
    <source>
        <dbReference type="ARBA" id="ARBA00022837"/>
    </source>
</evidence>
<evidence type="ECO:0000256" key="9">
    <source>
        <dbReference type="ARBA" id="ARBA00022989"/>
    </source>
</evidence>
<dbReference type="InterPro" id="IPR036770">
    <property type="entry name" value="Ankyrin_rpt-contain_sf"/>
</dbReference>
<dbReference type="GO" id="GO:0098703">
    <property type="term" value="P:calcium ion import across plasma membrane"/>
    <property type="evidence" value="ECO:0007669"/>
    <property type="project" value="TreeGrafter"/>
</dbReference>
<evidence type="ECO:0000256" key="11">
    <source>
        <dbReference type="ARBA" id="ARBA00023065"/>
    </source>
</evidence>
<dbReference type="SUPFAM" id="SSF48403">
    <property type="entry name" value="Ankyrin repeat"/>
    <property type="match status" value="1"/>
</dbReference>
<reference evidence="19" key="3">
    <citation type="submission" date="2025-09" db="UniProtKB">
        <authorList>
            <consortium name="Ensembl"/>
        </authorList>
    </citation>
    <scope>IDENTIFICATION</scope>
</reference>
<protein>
    <recommendedName>
        <fullName evidence="18">Ion transport domain-containing protein</fullName>
    </recommendedName>
</protein>
<keyword evidence="5" id="KW-0107">Calcium channel</keyword>
<evidence type="ECO:0000256" key="14">
    <source>
        <dbReference type="ARBA" id="ARBA00036634"/>
    </source>
</evidence>
<keyword evidence="4" id="KW-0109">Calcium transport</keyword>
<dbReference type="Ensembl" id="ENSACLT00000011870.2">
    <property type="protein sequence ID" value="ENSACLP00000011584.1"/>
    <property type="gene ID" value="ENSACLG00000007925.2"/>
</dbReference>
<keyword evidence="11" id="KW-0406">Ion transport</keyword>
<dbReference type="PROSITE" id="PS50297">
    <property type="entry name" value="ANK_REP_REGION"/>
    <property type="match status" value="3"/>
</dbReference>
<feature type="repeat" description="ANK" evidence="15">
    <location>
        <begin position="135"/>
        <end position="167"/>
    </location>
</feature>
<feature type="transmembrane region" description="Helical" evidence="17">
    <location>
        <begin position="512"/>
        <end position="529"/>
    </location>
</feature>
<evidence type="ECO:0000256" key="1">
    <source>
        <dbReference type="ARBA" id="ARBA00004651"/>
    </source>
</evidence>
<feature type="repeat" description="ANK" evidence="15">
    <location>
        <begin position="202"/>
        <end position="234"/>
    </location>
</feature>
<dbReference type="RefSeq" id="XP_026046849.1">
    <property type="nucleotide sequence ID" value="XM_026191064.1"/>
</dbReference>
<dbReference type="PANTHER" id="PTHR10582">
    <property type="entry name" value="TRANSIENT RECEPTOR POTENTIAL ION CHANNEL PROTEIN"/>
    <property type="match status" value="1"/>
</dbReference>
<feature type="transmembrane region" description="Helical" evidence="17">
    <location>
        <begin position="358"/>
        <end position="381"/>
    </location>
</feature>
<dbReference type="InterPro" id="IPR024862">
    <property type="entry name" value="TRPV"/>
</dbReference>
<evidence type="ECO:0000256" key="12">
    <source>
        <dbReference type="ARBA" id="ARBA00023136"/>
    </source>
</evidence>
<feature type="transmembrane region" description="Helical" evidence="17">
    <location>
        <begin position="615"/>
        <end position="638"/>
    </location>
</feature>
<dbReference type="GeneTree" id="ENSGT00910000144630"/>
<keyword evidence="3" id="KW-1003">Cell membrane</keyword>
<evidence type="ECO:0000256" key="13">
    <source>
        <dbReference type="ARBA" id="ARBA00023303"/>
    </source>
</evidence>
<dbReference type="STRING" id="8154.ENSACLP00000011584"/>
<dbReference type="Gene3D" id="1.25.40.20">
    <property type="entry name" value="Ankyrin repeat-containing domain"/>
    <property type="match status" value="1"/>
</dbReference>
<evidence type="ECO:0000256" key="16">
    <source>
        <dbReference type="SAM" id="MobiDB-lite"/>
    </source>
</evidence>
<sequence length="810" mass="93074">MKRGAQGGLCNTGLELEDMTGRTVQESGCPQGSRSSVSAAAWWVSYYRGRWRQKRRKLTGFQVEVKYCGLAEDDEDDKEQRDKIDNINKNQQLNKKLLDHFRHLAATNQDTDQVDLQLLDRAISDGADPNASDRYGQTVLHEISRAWSVDVMRFFLDRGSDLLRPDQFGVTALHVASALDYQDMVQFLLDRKADPEARTFLDKQTPLHYAAKNDAVGSIRLLLQAGASISCTDYKRRTPLQLAANAERSDAARVLLELGAEAGLKDSDGQFCITALIGRMSPVAQLALSQFHVFDRMTRQHYYYLNLLEPELHSPEDQLSGVWVGEPMSPLQMVIQEEKLDLIMNPVFLKLIHVKWNLYGRFGAWLLLILNFLFNVSWTTVAISVSVHRDSPDRYVLPEDWWCVLFVVLALLLTLEEVLRDVRDILRSRKKLHLWQQLVKHRLQSDLSCSHPMWPQEREFLLNQFKLVDRKRGSYCRDLWNVFDWLVYFLLTASFSVHVADVIGPSTILNTMSLRMFSITIVFLWLRLMKHVRGFRLMGPFIVMLGKIVGDVMRFLFLYAEIFIPYACSFWIMFGGMASVPSMQSVLGLLYSLYRITLVDEYEYAAMVAVDDVMAPVLCGTFLAASSILCVNLLIALLTDTFQRVHNNSQANAMMQQAAVILQVEESMPLLRHFYDNQYISSHCSPLVEPSDDGITTNLHYHDEMGRITVQIKEVLDQFLVLQREAETTEGPRVQMDQDQQNQQETQRNKCQQSQELQEDHDKQNQNQDNKDKCRQILQRQTQELQALRAELKELQTLVLQLVKTKTNSV</sequence>
<organism evidence="19 20">
    <name type="scientific">Astatotilapia calliptera</name>
    <name type="common">Eastern happy</name>
    <name type="synonym">Chromis callipterus</name>
    <dbReference type="NCBI Taxonomy" id="8154"/>
    <lineage>
        <taxon>Eukaryota</taxon>
        <taxon>Metazoa</taxon>
        <taxon>Chordata</taxon>
        <taxon>Craniata</taxon>
        <taxon>Vertebrata</taxon>
        <taxon>Euteleostomi</taxon>
        <taxon>Actinopterygii</taxon>
        <taxon>Neopterygii</taxon>
        <taxon>Teleostei</taxon>
        <taxon>Neoteleostei</taxon>
        <taxon>Acanthomorphata</taxon>
        <taxon>Ovalentaria</taxon>
        <taxon>Cichlomorphae</taxon>
        <taxon>Cichliformes</taxon>
        <taxon>Cichlidae</taxon>
        <taxon>African cichlids</taxon>
        <taxon>Pseudocrenilabrinae</taxon>
        <taxon>Haplochromini</taxon>
        <taxon>Astatotilapia</taxon>
    </lineage>
</organism>
<evidence type="ECO:0000256" key="4">
    <source>
        <dbReference type="ARBA" id="ARBA00022568"/>
    </source>
</evidence>
<comment type="catalytic activity">
    <reaction evidence="14">
        <text>Ca(2+)(in) = Ca(2+)(out)</text>
        <dbReference type="Rhea" id="RHEA:29671"/>
        <dbReference type="ChEBI" id="CHEBI:29108"/>
    </reaction>
</comment>
<name>A0A3P8P3M4_ASTCA</name>
<evidence type="ECO:0000256" key="15">
    <source>
        <dbReference type="PROSITE-ProRule" id="PRU00023"/>
    </source>
</evidence>
<feature type="transmembrane region" description="Helical" evidence="17">
    <location>
        <begin position="401"/>
        <end position="419"/>
    </location>
</feature>
<keyword evidence="2" id="KW-0813">Transport</keyword>
<dbReference type="PANTHER" id="PTHR10582:SF33">
    <property type="entry name" value="TRANSIENT RECEPTOR POTENTIAL CHANNEL PYREXIA"/>
    <property type="match status" value="1"/>
</dbReference>
<comment type="subcellular location">
    <subcellularLocation>
        <location evidence="1">Cell membrane</location>
        <topology evidence="1">Multi-pass membrane protein</topology>
    </subcellularLocation>
</comment>
<keyword evidence="6 17" id="KW-0812">Transmembrane</keyword>
<keyword evidence="10 15" id="KW-0040">ANK repeat</keyword>
<keyword evidence="20" id="KW-1185">Reference proteome</keyword>
<feature type="transmembrane region" description="Helical" evidence="17">
    <location>
        <begin position="479"/>
        <end position="500"/>
    </location>
</feature>